<dbReference type="EMBL" id="BKCJ010004735">
    <property type="protein sequence ID" value="GEU62795.1"/>
    <property type="molecule type" value="Genomic_DNA"/>
</dbReference>
<reference evidence="2" key="1">
    <citation type="journal article" date="2019" name="Sci. Rep.">
        <title>Draft genome of Tanacetum cinerariifolium, the natural source of mosquito coil.</title>
        <authorList>
            <person name="Yamashiro T."/>
            <person name="Shiraishi A."/>
            <person name="Satake H."/>
            <person name="Nakayama K."/>
        </authorList>
    </citation>
    <scope>NUCLEOTIDE SEQUENCE</scope>
</reference>
<gene>
    <name evidence="2" type="ORF">Tci_013420</name>
    <name evidence="3" type="ORF">Tci_034773</name>
</gene>
<dbReference type="AlphaFoldDB" id="A0A6L2JY25"/>
<organism evidence="2">
    <name type="scientific">Tanacetum cinerariifolium</name>
    <name type="common">Dalmatian daisy</name>
    <name type="synonym">Chrysanthemum cinerariifolium</name>
    <dbReference type="NCBI Taxonomy" id="118510"/>
    <lineage>
        <taxon>Eukaryota</taxon>
        <taxon>Viridiplantae</taxon>
        <taxon>Streptophyta</taxon>
        <taxon>Embryophyta</taxon>
        <taxon>Tracheophyta</taxon>
        <taxon>Spermatophyta</taxon>
        <taxon>Magnoliopsida</taxon>
        <taxon>eudicotyledons</taxon>
        <taxon>Gunneridae</taxon>
        <taxon>Pentapetalae</taxon>
        <taxon>asterids</taxon>
        <taxon>campanulids</taxon>
        <taxon>Asterales</taxon>
        <taxon>Asteraceae</taxon>
        <taxon>Asteroideae</taxon>
        <taxon>Anthemideae</taxon>
        <taxon>Anthemidinae</taxon>
        <taxon>Tanacetum</taxon>
    </lineage>
</organism>
<feature type="coiled-coil region" evidence="1">
    <location>
        <begin position="217"/>
        <end position="251"/>
    </location>
</feature>
<keyword evidence="1" id="KW-0175">Coiled coil</keyword>
<dbReference type="EMBL" id="BKCJ010001438">
    <property type="protein sequence ID" value="GEU41442.1"/>
    <property type="molecule type" value="Genomic_DNA"/>
</dbReference>
<evidence type="ECO:0000256" key="1">
    <source>
        <dbReference type="SAM" id="Coils"/>
    </source>
</evidence>
<accession>A0A6L2JY25</accession>
<comment type="caution">
    <text evidence="2">The sequence shown here is derived from an EMBL/GenBank/DDBJ whole genome shotgun (WGS) entry which is preliminary data.</text>
</comment>
<proteinExistence type="predicted"/>
<name>A0A6L2JY25_TANCI</name>
<evidence type="ECO:0000313" key="2">
    <source>
        <dbReference type="EMBL" id="GEU41442.1"/>
    </source>
</evidence>
<evidence type="ECO:0000313" key="3">
    <source>
        <dbReference type="EMBL" id="GEU62795.1"/>
    </source>
</evidence>
<sequence>MQDDEGEPTELQEVVEVVTTAKLITEVVTAASATITVAAPQLTTAAAPTLTTAPSAARRRKGVVIRDPEETATATLSIIIHSEAKSKDKGKRILVEESKPLKKKTQIKQDEAYVRELEAELNKNIDWDKVINHVQRKEKEDNAVKRYQALKRKPQTEAQAKKNMMIYLRNVAGFKMDYFKGMTYDDIRPIFEKKFNSNVAFLLKAKEQIDAEDSRALKRLSESQEDKASKKQKLDEEVEELKKHLMIVQNDDDDVYTEATPLALKVHVVDYEIYTENNKPYYKIKRGDGSHQLYLSFLSMLRNFDREDLEVLWRLVKE</sequence>
<protein>
    <submittedName>
        <fullName evidence="2">Uncharacterized protein</fullName>
    </submittedName>
</protein>